<dbReference type="InterPro" id="IPR036909">
    <property type="entry name" value="Cyt_c-like_dom_sf"/>
</dbReference>
<dbReference type="SUPFAM" id="SSF81496">
    <property type="entry name" value="Cytochrome c1 subunit of cytochrome bc1 complex (Ubiquinol-cytochrome c reductase), transmembrane anchor"/>
    <property type="match status" value="1"/>
</dbReference>
<evidence type="ECO:0000256" key="1">
    <source>
        <dbReference type="ARBA" id="ARBA00004273"/>
    </source>
</evidence>
<keyword evidence="11 14" id="KW-0408">Iron</keyword>
<keyword evidence="10 15" id="KW-1133">Transmembrane helix</keyword>
<feature type="binding site" description="covalent" evidence="14">
    <location>
        <position position="136"/>
    </location>
    <ligand>
        <name>heme c</name>
        <dbReference type="ChEBI" id="CHEBI:61717"/>
    </ligand>
</feature>
<keyword evidence="7 14" id="KW-0479">Metal-binding</keyword>
<keyword evidence="9" id="KW-0249">Electron transport</keyword>
<dbReference type="InterPro" id="IPR021157">
    <property type="entry name" value="Cyt_c1_TM_anchor_C"/>
</dbReference>
<evidence type="ECO:0000256" key="15">
    <source>
        <dbReference type="SAM" id="Phobius"/>
    </source>
</evidence>
<evidence type="ECO:0000256" key="5">
    <source>
        <dbReference type="ARBA" id="ARBA00022660"/>
    </source>
</evidence>
<evidence type="ECO:0000256" key="11">
    <source>
        <dbReference type="ARBA" id="ARBA00023004"/>
    </source>
</evidence>
<dbReference type="InterPro" id="IPR009056">
    <property type="entry name" value="Cyt_c-like_dom"/>
</dbReference>
<evidence type="ECO:0000313" key="17">
    <source>
        <dbReference type="EMBL" id="VDK83531.1"/>
    </source>
</evidence>
<proteinExistence type="inferred from homology"/>
<feature type="domain" description="Cytochrome c" evidence="16">
    <location>
        <begin position="120"/>
        <end position="289"/>
    </location>
</feature>
<feature type="transmembrane region" description="Helical" evidence="15">
    <location>
        <begin position="299"/>
        <end position="317"/>
    </location>
</feature>
<dbReference type="GO" id="GO:0020037">
    <property type="term" value="F:heme binding"/>
    <property type="evidence" value="ECO:0007669"/>
    <property type="project" value="InterPro"/>
</dbReference>
<dbReference type="OMA" id="NNCMTEA"/>
<evidence type="ECO:0000256" key="7">
    <source>
        <dbReference type="ARBA" id="ARBA00022723"/>
    </source>
</evidence>
<comment type="subcellular location">
    <subcellularLocation>
        <location evidence="1">Mitochondrion inner membrane</location>
    </subcellularLocation>
</comment>
<evidence type="ECO:0000256" key="8">
    <source>
        <dbReference type="ARBA" id="ARBA00022792"/>
    </source>
</evidence>
<dbReference type="InterPro" id="IPR002326">
    <property type="entry name" value="Cyt_c1"/>
</dbReference>
<evidence type="ECO:0000256" key="3">
    <source>
        <dbReference type="ARBA" id="ARBA00022448"/>
    </source>
</evidence>
<dbReference type="OrthoDB" id="5925at2759"/>
<dbReference type="GO" id="GO:0009055">
    <property type="term" value="F:electron transfer activity"/>
    <property type="evidence" value="ECO:0007669"/>
    <property type="project" value="InterPro"/>
</dbReference>
<comment type="cofactor">
    <cofactor evidence="14">
        <name>heme c</name>
        <dbReference type="ChEBI" id="CHEBI:61717"/>
    </cofactor>
    <text evidence="14">Binds 1 heme c group covalently per subunit.</text>
</comment>
<comment type="similarity">
    <text evidence="2">Belongs to the cytochrome c family.</text>
</comment>
<keyword evidence="18" id="KW-1185">Reference proteome</keyword>
<keyword evidence="3" id="KW-0813">Transport</keyword>
<dbReference type="PANTHER" id="PTHR10266">
    <property type="entry name" value="CYTOCHROME C1"/>
    <property type="match status" value="1"/>
</dbReference>
<dbReference type="Pfam" id="PF02167">
    <property type="entry name" value="Cytochrom_C1"/>
    <property type="match status" value="1"/>
</dbReference>
<gene>
    <name evidence="17" type="ORF">NLS_LOCUS6249</name>
</gene>
<evidence type="ECO:0000256" key="4">
    <source>
        <dbReference type="ARBA" id="ARBA00022617"/>
    </source>
</evidence>
<evidence type="ECO:0000256" key="14">
    <source>
        <dbReference type="PIRSR" id="PIRSR602326-1"/>
    </source>
</evidence>
<feature type="binding site" description="covalent" evidence="14">
    <location>
        <position position="133"/>
    </location>
    <ligand>
        <name>heme c</name>
        <dbReference type="ChEBI" id="CHEBI:61717"/>
    </ligand>
</feature>
<dbReference type="Proteomes" id="UP000277928">
    <property type="component" value="Unassembled WGS sequence"/>
</dbReference>
<dbReference type="GO" id="GO:0046872">
    <property type="term" value="F:metal ion binding"/>
    <property type="evidence" value="ECO:0007669"/>
    <property type="project" value="UniProtKB-KW"/>
</dbReference>
<keyword evidence="6 15" id="KW-0812">Transmembrane</keyword>
<evidence type="ECO:0000256" key="13">
    <source>
        <dbReference type="ARBA" id="ARBA00023136"/>
    </source>
</evidence>
<keyword evidence="12" id="KW-0496">Mitochondrion</keyword>
<feature type="binding site" description="covalent" evidence="14">
    <location>
        <position position="255"/>
    </location>
    <ligand>
        <name>heme c</name>
        <dbReference type="ChEBI" id="CHEBI:61717"/>
    </ligand>
</feature>
<dbReference type="PRINTS" id="PR00603">
    <property type="entry name" value="CYTOCHROMEC1"/>
</dbReference>
<reference evidence="17 18" key="1">
    <citation type="submission" date="2018-08" db="EMBL/GenBank/DDBJ databases">
        <authorList>
            <person name="Laetsch R D."/>
            <person name="Stevens L."/>
            <person name="Kumar S."/>
            <person name="Blaxter L. M."/>
        </authorList>
    </citation>
    <scope>NUCLEOTIDE SEQUENCE [LARGE SCALE GENOMIC DNA]</scope>
</reference>
<evidence type="ECO:0000256" key="6">
    <source>
        <dbReference type="ARBA" id="ARBA00022692"/>
    </source>
</evidence>
<dbReference type="Gene3D" id="1.10.760.10">
    <property type="entry name" value="Cytochrome c-like domain"/>
    <property type="match status" value="1"/>
</dbReference>
<sequence length="346" mass="38680">MPSSHIKRAKRLLLARLGFWYIFGRGFPKQQERNSSSMHRASSSCCFRRTLAVGAGTVSIAGAGLLYALENAVKVEAFEHFPHPASLPWGHKRVFGTIDMASIFNIYVCLSKQWNAVLEISARRGYEVYKQVCKACHSMKWIAYRHLVGNIMTEEEAKAEAAAVTVPDIDEAGNAIERPGDLNDHLLSPYPNIAAAKAANGGAFPPDLSMLLLTREGAEDYVFSLLTSYVDAPAGVKLDEGKYYNPYFPDGVIGMPQQLFDGGIEYKDGTPATASQQAKDVCTFMRFTAEPFFERKKRLLVKALLFLPVLTFVLLYGKRYAWTYIKGRKSMWKTVKGRERPINKTN</sequence>
<dbReference type="Gene3D" id="1.20.5.100">
    <property type="entry name" value="Cytochrome c1, transmembrane anchor, C-terminal"/>
    <property type="match status" value="1"/>
</dbReference>
<evidence type="ECO:0000313" key="18">
    <source>
        <dbReference type="Proteomes" id="UP000277928"/>
    </source>
</evidence>
<name>A0A3P6V0L9_LITSI</name>
<dbReference type="AlphaFoldDB" id="A0A3P6V0L9"/>
<dbReference type="PROSITE" id="PS51007">
    <property type="entry name" value="CYTC"/>
    <property type="match status" value="1"/>
</dbReference>
<evidence type="ECO:0000256" key="2">
    <source>
        <dbReference type="ARBA" id="ARBA00006488"/>
    </source>
</evidence>
<dbReference type="GO" id="GO:0006122">
    <property type="term" value="P:mitochondrial electron transport, ubiquinol to cytochrome c"/>
    <property type="evidence" value="ECO:0007669"/>
    <property type="project" value="TreeGrafter"/>
</dbReference>
<accession>A0A3P6V0L9</accession>
<evidence type="ECO:0000256" key="9">
    <source>
        <dbReference type="ARBA" id="ARBA00022982"/>
    </source>
</evidence>
<dbReference type="PANTHER" id="PTHR10266:SF3">
    <property type="entry name" value="CYTOCHROME C1, HEME PROTEIN, MITOCHONDRIAL"/>
    <property type="match status" value="1"/>
</dbReference>
<dbReference type="GO" id="GO:0005743">
    <property type="term" value="C:mitochondrial inner membrane"/>
    <property type="evidence" value="ECO:0007669"/>
    <property type="project" value="UniProtKB-SubCell"/>
</dbReference>
<keyword evidence="5" id="KW-0679">Respiratory chain</keyword>
<protein>
    <recommendedName>
        <fullName evidence="16">Cytochrome c domain-containing protein</fullName>
    </recommendedName>
</protein>
<organism evidence="17 18">
    <name type="scientific">Litomosoides sigmodontis</name>
    <name type="common">Filarial nematode worm</name>
    <dbReference type="NCBI Taxonomy" id="42156"/>
    <lineage>
        <taxon>Eukaryota</taxon>
        <taxon>Metazoa</taxon>
        <taxon>Ecdysozoa</taxon>
        <taxon>Nematoda</taxon>
        <taxon>Chromadorea</taxon>
        <taxon>Rhabditida</taxon>
        <taxon>Spirurina</taxon>
        <taxon>Spiruromorpha</taxon>
        <taxon>Filarioidea</taxon>
        <taxon>Onchocercidae</taxon>
        <taxon>Litomosoides</taxon>
    </lineage>
</organism>
<evidence type="ECO:0000256" key="10">
    <source>
        <dbReference type="ARBA" id="ARBA00022989"/>
    </source>
</evidence>
<keyword evidence="13 15" id="KW-0472">Membrane</keyword>
<feature type="binding site" description="covalent" evidence="14">
    <location>
        <position position="137"/>
    </location>
    <ligand>
        <name>heme c</name>
        <dbReference type="ChEBI" id="CHEBI:61717"/>
    </ligand>
</feature>
<keyword evidence="8" id="KW-0999">Mitochondrion inner membrane</keyword>
<keyword evidence="4 14" id="KW-0349">Heme</keyword>
<evidence type="ECO:0000256" key="12">
    <source>
        <dbReference type="ARBA" id="ARBA00023128"/>
    </source>
</evidence>
<dbReference type="SUPFAM" id="SSF46626">
    <property type="entry name" value="Cytochrome c"/>
    <property type="match status" value="1"/>
</dbReference>
<dbReference type="EMBL" id="UYRX01000536">
    <property type="protein sequence ID" value="VDK83531.1"/>
    <property type="molecule type" value="Genomic_DNA"/>
</dbReference>
<dbReference type="STRING" id="42156.A0A3P6V0L9"/>
<evidence type="ECO:0000259" key="16">
    <source>
        <dbReference type="PROSITE" id="PS51007"/>
    </source>
</evidence>